<dbReference type="KEGG" id="bor:COCMIDRAFT_27966"/>
<reference evidence="1 2" key="1">
    <citation type="journal article" date="2013" name="PLoS Genet.">
        <title>Comparative genome structure, secondary metabolite, and effector coding capacity across Cochliobolus pathogens.</title>
        <authorList>
            <person name="Condon B.J."/>
            <person name="Leng Y."/>
            <person name="Wu D."/>
            <person name="Bushley K.E."/>
            <person name="Ohm R.A."/>
            <person name="Otillar R."/>
            <person name="Martin J."/>
            <person name="Schackwitz W."/>
            <person name="Grimwood J."/>
            <person name="MohdZainudin N."/>
            <person name="Xue C."/>
            <person name="Wang R."/>
            <person name="Manning V.A."/>
            <person name="Dhillon B."/>
            <person name="Tu Z.J."/>
            <person name="Steffenson B.J."/>
            <person name="Salamov A."/>
            <person name="Sun H."/>
            <person name="Lowry S."/>
            <person name="LaButti K."/>
            <person name="Han J."/>
            <person name="Copeland A."/>
            <person name="Lindquist E."/>
            <person name="Barry K."/>
            <person name="Schmutz J."/>
            <person name="Baker S.E."/>
            <person name="Ciuffetti L.M."/>
            <person name="Grigoriev I.V."/>
            <person name="Zhong S."/>
            <person name="Turgeon B.G."/>
        </authorList>
    </citation>
    <scope>NUCLEOTIDE SEQUENCE [LARGE SCALE GENOMIC DNA]</scope>
    <source>
        <strain evidence="1 2">ATCC 44560</strain>
    </source>
</reference>
<dbReference type="HOGENOM" id="CLU_1885408_0_0_1"/>
<gene>
    <name evidence="1" type="ORF">COCMIDRAFT_27966</name>
</gene>
<proteinExistence type="predicted"/>
<accession>W6Z1I0</accession>
<organism evidence="1 2">
    <name type="scientific">Bipolaris oryzae ATCC 44560</name>
    <dbReference type="NCBI Taxonomy" id="930090"/>
    <lineage>
        <taxon>Eukaryota</taxon>
        <taxon>Fungi</taxon>
        <taxon>Dikarya</taxon>
        <taxon>Ascomycota</taxon>
        <taxon>Pezizomycotina</taxon>
        <taxon>Dothideomycetes</taxon>
        <taxon>Pleosporomycetidae</taxon>
        <taxon>Pleosporales</taxon>
        <taxon>Pleosporineae</taxon>
        <taxon>Pleosporaceae</taxon>
        <taxon>Bipolaris</taxon>
    </lineage>
</organism>
<evidence type="ECO:0000313" key="1">
    <source>
        <dbReference type="EMBL" id="EUC43568.1"/>
    </source>
</evidence>
<protein>
    <submittedName>
        <fullName evidence="1">Uncharacterized protein</fullName>
    </submittedName>
</protein>
<evidence type="ECO:0000313" key="2">
    <source>
        <dbReference type="Proteomes" id="UP000054032"/>
    </source>
</evidence>
<name>W6Z1I0_COCMI</name>
<dbReference type="AlphaFoldDB" id="W6Z1I0"/>
<sequence>MLREWRDDFTLASRYARLWLPSKSSIQGGLNVSDKGTLLGYASDRRCTRYKVYIDGKEVGITKACPFSMNCLGDISERSAYITLRKGRYDVVIGYNMTEVPCHPFGDQNIVIRLYKQCEKEKNQAVESRHQVSIM</sequence>
<keyword evidence="2" id="KW-1185">Reference proteome</keyword>
<dbReference type="GeneID" id="19121218"/>
<dbReference type="RefSeq" id="XP_007689903.1">
    <property type="nucleotide sequence ID" value="XM_007691713.1"/>
</dbReference>
<dbReference type="Proteomes" id="UP000054032">
    <property type="component" value="Unassembled WGS sequence"/>
</dbReference>
<dbReference type="EMBL" id="KI964025">
    <property type="protein sequence ID" value="EUC43568.1"/>
    <property type="molecule type" value="Genomic_DNA"/>
</dbReference>